<gene>
    <name evidence="2" type="ORF">ENP23_23375</name>
</gene>
<protein>
    <submittedName>
        <fullName evidence="2">DUF262 domain-containing protein</fullName>
    </submittedName>
</protein>
<dbReference type="AlphaFoldDB" id="A0A7C2AMC3"/>
<comment type="caution">
    <text evidence="2">The sequence shown here is derived from an EMBL/GenBank/DDBJ whole genome shotgun (WGS) entry which is preliminary data.</text>
</comment>
<proteinExistence type="predicted"/>
<dbReference type="Pfam" id="PF03235">
    <property type="entry name" value="GmrSD_N"/>
    <property type="match status" value="1"/>
</dbReference>
<dbReference type="EMBL" id="DSIN01000034">
    <property type="protein sequence ID" value="HEF28691.1"/>
    <property type="molecule type" value="Genomic_DNA"/>
</dbReference>
<sequence>MLKDQLDAIQQKAKERTVKTQTVEYDLETLVKKIKREIIRLNPDYQRNHRWPDSFSSKLIESLILNIPIPIVYISQDIDVDDEAEDEIARYSVIDGQQRLTAIYNFFNGSFPLQSLEVLSELNGSFYKDLPPFLIRRLEERTIRCLRIDSTVDTQVKFDIFERLNSGSVKLEAQELRNATCRGPFKDMIKSLAKNSIFAELANLDPESTRIKKMEDEELVLRFFAISHKNGHEQYRGQFKKFLTRKMVEFNQLNPTELKEMKDSFLRTMTLAKASFGSKPFAKYRKSEGDEFTMMSSFNAAVFDAVACALSKPALKRIPKHERFIELFADPVFFESVEGSVNDVSKLSVRIKKARELIN</sequence>
<dbReference type="PANTHER" id="PTHR39639:SF1">
    <property type="entry name" value="DUF262 DOMAIN-CONTAINING PROTEIN"/>
    <property type="match status" value="1"/>
</dbReference>
<accession>A0A7C2AMC3</accession>
<evidence type="ECO:0000313" key="2">
    <source>
        <dbReference type="EMBL" id="HEF28691.1"/>
    </source>
</evidence>
<feature type="domain" description="GmrSD restriction endonucleases N-terminal" evidence="1">
    <location>
        <begin position="27"/>
        <end position="179"/>
    </location>
</feature>
<name>A0A7C2AMC3_9PSED</name>
<dbReference type="PANTHER" id="PTHR39639">
    <property type="entry name" value="CHROMOSOME 16, WHOLE GENOME SHOTGUN SEQUENCE"/>
    <property type="match status" value="1"/>
</dbReference>
<organism evidence="2">
    <name type="scientific">Pseudomonas graminis</name>
    <dbReference type="NCBI Taxonomy" id="158627"/>
    <lineage>
        <taxon>Bacteria</taxon>
        <taxon>Pseudomonadati</taxon>
        <taxon>Pseudomonadota</taxon>
        <taxon>Gammaproteobacteria</taxon>
        <taxon>Pseudomonadales</taxon>
        <taxon>Pseudomonadaceae</taxon>
        <taxon>Pseudomonas</taxon>
    </lineage>
</organism>
<dbReference type="InterPro" id="IPR004919">
    <property type="entry name" value="GmrSD_N"/>
</dbReference>
<evidence type="ECO:0000259" key="1">
    <source>
        <dbReference type="Pfam" id="PF03235"/>
    </source>
</evidence>
<reference evidence="2" key="1">
    <citation type="journal article" date="2020" name="mSystems">
        <title>Genome- and Community-Level Interaction Insights into Carbon Utilization and Element Cycling Functions of Hydrothermarchaeota in Hydrothermal Sediment.</title>
        <authorList>
            <person name="Zhou Z."/>
            <person name="Liu Y."/>
            <person name="Xu W."/>
            <person name="Pan J."/>
            <person name="Luo Z.H."/>
            <person name="Li M."/>
        </authorList>
    </citation>
    <scope>NUCLEOTIDE SEQUENCE [LARGE SCALE GENOMIC DNA]</scope>
    <source>
        <strain evidence="2">SpSt-200</strain>
    </source>
</reference>